<protein>
    <recommendedName>
        <fullName evidence="4">Peptidase C39</fullName>
    </recommendedName>
</protein>
<feature type="signal peptide" evidence="1">
    <location>
        <begin position="1"/>
        <end position="25"/>
    </location>
</feature>
<dbReference type="AlphaFoldDB" id="A0A1H3ZGF0"/>
<keyword evidence="1" id="KW-0732">Signal</keyword>
<evidence type="ECO:0008006" key="4">
    <source>
        <dbReference type="Google" id="ProtNLM"/>
    </source>
</evidence>
<name>A0A1H3ZGF0_9BURK</name>
<evidence type="ECO:0000313" key="2">
    <source>
        <dbReference type="EMBL" id="SEA22823.1"/>
    </source>
</evidence>
<organism evidence="2 3">
    <name type="scientific">Paraburkholderia sartisoli</name>
    <dbReference type="NCBI Taxonomy" id="83784"/>
    <lineage>
        <taxon>Bacteria</taxon>
        <taxon>Pseudomonadati</taxon>
        <taxon>Pseudomonadota</taxon>
        <taxon>Betaproteobacteria</taxon>
        <taxon>Burkholderiales</taxon>
        <taxon>Burkholderiaceae</taxon>
        <taxon>Paraburkholderia</taxon>
    </lineage>
</organism>
<accession>A0A1H3ZGF0</accession>
<evidence type="ECO:0000256" key="1">
    <source>
        <dbReference type="SAM" id="SignalP"/>
    </source>
</evidence>
<reference evidence="3" key="1">
    <citation type="submission" date="2016-10" db="EMBL/GenBank/DDBJ databases">
        <authorList>
            <person name="Varghese N."/>
            <person name="Submissions S."/>
        </authorList>
    </citation>
    <scope>NUCLEOTIDE SEQUENCE [LARGE SCALE GENOMIC DNA]</scope>
    <source>
        <strain evidence="3">LMG 24000</strain>
    </source>
</reference>
<sequence>MKLTLTRFGFALCASTCVFASGAFAADGPGTSPVPGFLSAHDVAPQQLKWQMVDDDVLEHQTGKFAGAPMISGFVLSVLSQWQLPNGAAAIAQGALAVTKDLTNQINAQVSTMTKVIEQNATNAANSGASPNATTSGGQGVSVNGVSQVTQVAGDRNIGVNAATIDFSNNAAQLANVPGGTNSTTSNASNASGSIRAGIAFGTGGVTVALQTPAGIATQTIVPGTAQQVSSIAQMLQIAGNNQQVENQLMLHLQTQQMTPAMQQQIGVLQALQNSRR</sequence>
<gene>
    <name evidence="2" type="ORF">SAMN05192564_101732</name>
</gene>
<proteinExistence type="predicted"/>
<feature type="chain" id="PRO_5011776778" description="Peptidase C39" evidence="1">
    <location>
        <begin position="26"/>
        <end position="277"/>
    </location>
</feature>
<dbReference type="Proteomes" id="UP000198638">
    <property type="component" value="Unassembled WGS sequence"/>
</dbReference>
<dbReference type="STRING" id="83784.SAMN05192564_101732"/>
<dbReference type="RefSeq" id="WP_090529084.1">
    <property type="nucleotide sequence ID" value="NZ_FNRQ01000001.1"/>
</dbReference>
<dbReference type="EMBL" id="FNRQ01000001">
    <property type="protein sequence ID" value="SEA22823.1"/>
    <property type="molecule type" value="Genomic_DNA"/>
</dbReference>
<keyword evidence="3" id="KW-1185">Reference proteome</keyword>
<dbReference type="OrthoDB" id="8971138at2"/>
<evidence type="ECO:0000313" key="3">
    <source>
        <dbReference type="Proteomes" id="UP000198638"/>
    </source>
</evidence>